<name>A0A5N5X9M6_9EURO</name>
<feature type="transmembrane region" description="Helical" evidence="2">
    <location>
        <begin position="84"/>
        <end position="111"/>
    </location>
</feature>
<evidence type="ECO:0000256" key="2">
    <source>
        <dbReference type="SAM" id="Phobius"/>
    </source>
</evidence>
<dbReference type="PANTHER" id="PTHR37576:SF2">
    <property type="entry name" value="DEFECT AT LOW TEMPERATURE PROTEIN 1"/>
    <property type="match status" value="1"/>
</dbReference>
<organism evidence="3 4">
    <name type="scientific">Aspergillus leporis</name>
    <dbReference type="NCBI Taxonomy" id="41062"/>
    <lineage>
        <taxon>Eukaryota</taxon>
        <taxon>Fungi</taxon>
        <taxon>Dikarya</taxon>
        <taxon>Ascomycota</taxon>
        <taxon>Pezizomycotina</taxon>
        <taxon>Eurotiomycetes</taxon>
        <taxon>Eurotiomycetidae</taxon>
        <taxon>Eurotiales</taxon>
        <taxon>Aspergillaceae</taxon>
        <taxon>Aspergillus</taxon>
        <taxon>Aspergillus subgen. Circumdati</taxon>
    </lineage>
</organism>
<dbReference type="Pfam" id="PF11374">
    <property type="entry name" value="DUF3176"/>
    <property type="match status" value="1"/>
</dbReference>
<keyword evidence="4" id="KW-1185">Reference proteome</keyword>
<dbReference type="OrthoDB" id="5357734at2759"/>
<gene>
    <name evidence="3" type="ORF">BDV29DRAFT_169508</name>
</gene>
<feature type="transmembrane region" description="Helical" evidence="2">
    <location>
        <begin position="47"/>
        <end position="72"/>
    </location>
</feature>
<keyword evidence="2" id="KW-0812">Transmembrane</keyword>
<dbReference type="PANTHER" id="PTHR37576">
    <property type="entry name" value="DEFECT AT LOW TEMPERATURE PROTEIN 1"/>
    <property type="match status" value="1"/>
</dbReference>
<dbReference type="InterPro" id="IPR021514">
    <property type="entry name" value="DUF3176"/>
</dbReference>
<dbReference type="AlphaFoldDB" id="A0A5N5X9M6"/>
<reference evidence="3 4" key="1">
    <citation type="submission" date="2019-04" db="EMBL/GenBank/DDBJ databases">
        <title>Friends and foes A comparative genomics study of 23 Aspergillus species from section Flavi.</title>
        <authorList>
            <consortium name="DOE Joint Genome Institute"/>
            <person name="Kjaerbolling I."/>
            <person name="Vesth T."/>
            <person name="Frisvad J.C."/>
            <person name="Nybo J.L."/>
            <person name="Theobald S."/>
            <person name="Kildgaard S."/>
            <person name="Isbrandt T."/>
            <person name="Kuo A."/>
            <person name="Sato A."/>
            <person name="Lyhne E.K."/>
            <person name="Kogle M.E."/>
            <person name="Wiebenga A."/>
            <person name="Kun R.S."/>
            <person name="Lubbers R.J."/>
            <person name="Makela M.R."/>
            <person name="Barry K."/>
            <person name="Chovatia M."/>
            <person name="Clum A."/>
            <person name="Daum C."/>
            <person name="Haridas S."/>
            <person name="He G."/>
            <person name="LaButti K."/>
            <person name="Lipzen A."/>
            <person name="Mondo S."/>
            <person name="Riley R."/>
            <person name="Salamov A."/>
            <person name="Simmons B.A."/>
            <person name="Magnuson J.K."/>
            <person name="Henrissat B."/>
            <person name="Mortensen U.H."/>
            <person name="Larsen T.O."/>
            <person name="Devries R.P."/>
            <person name="Grigoriev I.V."/>
            <person name="Machida M."/>
            <person name="Baker S.E."/>
            <person name="Andersen M.R."/>
        </authorList>
    </citation>
    <scope>NUCLEOTIDE SEQUENCE [LARGE SCALE GENOMIC DNA]</scope>
    <source>
        <strain evidence="3 4">CBS 151.66</strain>
    </source>
</reference>
<evidence type="ECO:0000313" key="4">
    <source>
        <dbReference type="Proteomes" id="UP000326565"/>
    </source>
</evidence>
<accession>A0A5N5X9M6</accession>
<dbReference type="Proteomes" id="UP000326565">
    <property type="component" value="Unassembled WGS sequence"/>
</dbReference>
<feature type="region of interest" description="Disordered" evidence="1">
    <location>
        <begin position="1"/>
        <end position="22"/>
    </location>
</feature>
<evidence type="ECO:0000256" key="1">
    <source>
        <dbReference type="SAM" id="MobiDB-lite"/>
    </source>
</evidence>
<keyword evidence="2" id="KW-1133">Transmembrane helix</keyword>
<proteinExistence type="predicted"/>
<protein>
    <submittedName>
        <fullName evidence="3">Uncharacterized protein</fullName>
    </submittedName>
</protein>
<feature type="compositionally biased region" description="Polar residues" evidence="1">
    <location>
        <begin position="1"/>
        <end position="18"/>
    </location>
</feature>
<dbReference type="EMBL" id="ML732176">
    <property type="protein sequence ID" value="KAB8076815.1"/>
    <property type="molecule type" value="Genomic_DNA"/>
</dbReference>
<sequence>MSSQLKSPSITTRPSKTVKTGDSEKRRNLTFFNTHSWEPGVLKQLPWLGVLSLVGVLLCLVFNIVILVTSNGKPQDSWKVQPSVLLAISSAISTGLLRFALAEGAAITWWLKAIRGCTVADLHRNWSFASSVWDVITQIKFFNVLGLASIASMVVAIDNPLFQRATTTAIRPVQTNMTLPDVQIAQLLPFGYTGVINGWMYKTVAQMTPDFQEVLSAYNAGKPMYLNHTGCEHANCSTTVRAAGLAFKCASETRPEDFGRAYRGPNGEPVPSNYVGNITGEDSIKRVMFSTNFTFYTMDEPADFNFTAAYKDKKPCYGQIQINQCTMHHATLLYPIKMIDGAVEFTSSLENLGIDPETIAELDESVTYRVTNDNNKSTLGGVYLAANNLFKSEGLGEATDHRWTLETSGMIAQDHLTSTNYTYICEDTWRDPTPKIVAELQKLMFRAALSVPYDPKAKPLPVGSATNRTVQQIQTVNVVRLQDKSVFQVDYGFLAAGAAVMAVCLVVVAATFSEWWKIGRPITMSPIEIAKAFKAPVLKGDGINSDLNGLLPLVGERRVRYGEVRYRDDEKMVFPDEEVEPNEKVQSRLELTHLHWTAVPQRDTHYV</sequence>
<keyword evidence="2" id="KW-0472">Membrane</keyword>
<evidence type="ECO:0000313" key="3">
    <source>
        <dbReference type="EMBL" id="KAB8076815.1"/>
    </source>
</evidence>
<feature type="transmembrane region" description="Helical" evidence="2">
    <location>
        <begin position="491"/>
        <end position="512"/>
    </location>
</feature>